<sequence length="585" mass="67248">MCVLAGNGYLAAQDAIDFWSDNSLSENTLLVEKKRADSLISLVSENYFNQGSYAAGIVQELYKIAYRTKDADLFVQCVYWDALVEYSQHNDQNLLANRIDSLMQIPALIENPHNLLLLNYASALSNLAYGNFPSAFRRALEAYRKAVELDDRRLIVETATTLGNIGPYIQDYELSRYYYQIALQQCPPNTQKSYQIQINYSRLQFLEEKYDSAAMTIQSVLPSVIQAKDSSMLGVCYLNLGSYIAAQGERDSAYRLYMKGIDVLHNTDNNNVKLILLGNIGNYFRYKENYKEAIRYYSKAREIALEDSNVNMYASIAYELSILFAQQGLTDSSYLYLQEYNSLNSRIQQPQTLDSYKSYVDMVMELSENQIQLSKQAASLKTKQMVIITVTAAGIIVALFLLWLVAMERRRSMRQTVLLKEIENKELTDQLGHEQEIKKLQEEKMDQKIREITSYSLLLANKNNLLKVIENLASKAEKETSNQNCLQIKRLVDENLHMDGDYWQQFVGHFTQVNPHFFDNLKQKFPDLTANEIKLCAYIRIGMSSKQIAQMLNLSPESVNKNRYRLRKKLGMEKDETLDELIASL</sequence>
<evidence type="ECO:0000313" key="4">
    <source>
        <dbReference type="Proteomes" id="UP000823612"/>
    </source>
</evidence>
<keyword evidence="1" id="KW-1133">Transmembrane helix</keyword>
<dbReference type="Pfam" id="PF00196">
    <property type="entry name" value="GerE"/>
    <property type="match status" value="1"/>
</dbReference>
<proteinExistence type="predicted"/>
<keyword evidence="1" id="KW-0472">Membrane</keyword>
<organism evidence="3 4">
    <name type="scientific">Candidatus Pullibacteroides excrementavium</name>
    <dbReference type="NCBI Taxonomy" id="2840905"/>
    <lineage>
        <taxon>Bacteria</taxon>
        <taxon>Pseudomonadati</taxon>
        <taxon>Bacteroidota</taxon>
        <taxon>Bacteroidia</taxon>
        <taxon>Bacteroidales</taxon>
        <taxon>Candidatus Pullibacteroides</taxon>
    </lineage>
</organism>
<dbReference type="PROSITE" id="PS00622">
    <property type="entry name" value="HTH_LUXR_1"/>
    <property type="match status" value="1"/>
</dbReference>
<dbReference type="Pfam" id="PF13424">
    <property type="entry name" value="TPR_12"/>
    <property type="match status" value="1"/>
</dbReference>
<reference evidence="3" key="1">
    <citation type="submission" date="2020-10" db="EMBL/GenBank/DDBJ databases">
        <authorList>
            <person name="Gilroy R."/>
        </authorList>
    </citation>
    <scope>NUCLEOTIDE SEQUENCE</scope>
    <source>
        <strain evidence="3">2889</strain>
    </source>
</reference>
<gene>
    <name evidence="3" type="ORF">IAB08_00100</name>
</gene>
<accession>A0A9D9DS42</accession>
<feature type="transmembrane region" description="Helical" evidence="1">
    <location>
        <begin position="385"/>
        <end position="406"/>
    </location>
</feature>
<feature type="domain" description="HTH luxR-type" evidence="2">
    <location>
        <begin position="542"/>
        <end position="569"/>
    </location>
</feature>
<name>A0A9D9DS42_9BACT</name>
<evidence type="ECO:0000313" key="3">
    <source>
        <dbReference type="EMBL" id="MBO8431683.1"/>
    </source>
</evidence>
<dbReference type="SMART" id="SM00028">
    <property type="entry name" value="TPR"/>
    <property type="match status" value="2"/>
</dbReference>
<dbReference type="InterPro" id="IPR016032">
    <property type="entry name" value="Sig_transdc_resp-reg_C-effctor"/>
</dbReference>
<evidence type="ECO:0000256" key="1">
    <source>
        <dbReference type="SAM" id="Phobius"/>
    </source>
</evidence>
<dbReference type="InterPro" id="IPR036388">
    <property type="entry name" value="WH-like_DNA-bd_sf"/>
</dbReference>
<dbReference type="InterPro" id="IPR000792">
    <property type="entry name" value="Tscrpt_reg_LuxR_C"/>
</dbReference>
<dbReference type="InterPro" id="IPR019734">
    <property type="entry name" value="TPR_rpt"/>
</dbReference>
<dbReference type="AlphaFoldDB" id="A0A9D9DS42"/>
<reference evidence="3" key="2">
    <citation type="journal article" date="2021" name="PeerJ">
        <title>Extensive microbial diversity within the chicken gut microbiome revealed by metagenomics and culture.</title>
        <authorList>
            <person name="Gilroy R."/>
            <person name="Ravi A."/>
            <person name="Getino M."/>
            <person name="Pursley I."/>
            <person name="Horton D.L."/>
            <person name="Alikhan N.F."/>
            <person name="Baker D."/>
            <person name="Gharbi K."/>
            <person name="Hall N."/>
            <person name="Watson M."/>
            <person name="Adriaenssens E.M."/>
            <person name="Foster-Nyarko E."/>
            <person name="Jarju S."/>
            <person name="Secka A."/>
            <person name="Antonio M."/>
            <person name="Oren A."/>
            <person name="Chaudhuri R.R."/>
            <person name="La Ragione R."/>
            <person name="Hildebrand F."/>
            <person name="Pallen M.J."/>
        </authorList>
    </citation>
    <scope>NUCLEOTIDE SEQUENCE</scope>
    <source>
        <strain evidence="3">2889</strain>
    </source>
</reference>
<dbReference type="SUPFAM" id="SSF48452">
    <property type="entry name" value="TPR-like"/>
    <property type="match status" value="1"/>
</dbReference>
<dbReference type="InterPro" id="IPR011990">
    <property type="entry name" value="TPR-like_helical_dom_sf"/>
</dbReference>
<dbReference type="EMBL" id="JADIMZ010000004">
    <property type="protein sequence ID" value="MBO8431683.1"/>
    <property type="molecule type" value="Genomic_DNA"/>
</dbReference>
<evidence type="ECO:0000259" key="2">
    <source>
        <dbReference type="PROSITE" id="PS00622"/>
    </source>
</evidence>
<protein>
    <recommendedName>
        <fullName evidence="2">HTH luxR-type domain-containing protein</fullName>
    </recommendedName>
</protein>
<dbReference type="GO" id="GO:0006355">
    <property type="term" value="P:regulation of DNA-templated transcription"/>
    <property type="evidence" value="ECO:0007669"/>
    <property type="project" value="InterPro"/>
</dbReference>
<dbReference type="Proteomes" id="UP000823612">
    <property type="component" value="Unassembled WGS sequence"/>
</dbReference>
<dbReference type="Gene3D" id="1.10.10.10">
    <property type="entry name" value="Winged helix-like DNA-binding domain superfamily/Winged helix DNA-binding domain"/>
    <property type="match status" value="1"/>
</dbReference>
<keyword evidence="1" id="KW-0812">Transmembrane</keyword>
<dbReference type="SMART" id="SM00421">
    <property type="entry name" value="HTH_LUXR"/>
    <property type="match status" value="1"/>
</dbReference>
<comment type="caution">
    <text evidence="3">The sequence shown here is derived from an EMBL/GenBank/DDBJ whole genome shotgun (WGS) entry which is preliminary data.</text>
</comment>
<dbReference type="SUPFAM" id="SSF46894">
    <property type="entry name" value="C-terminal effector domain of the bipartite response regulators"/>
    <property type="match status" value="1"/>
</dbReference>
<dbReference type="GO" id="GO:0003677">
    <property type="term" value="F:DNA binding"/>
    <property type="evidence" value="ECO:0007669"/>
    <property type="project" value="InterPro"/>
</dbReference>
<dbReference type="Gene3D" id="1.25.40.10">
    <property type="entry name" value="Tetratricopeptide repeat domain"/>
    <property type="match status" value="2"/>
</dbReference>